<reference evidence="3" key="1">
    <citation type="submission" date="2019-12" db="EMBL/GenBank/DDBJ databases">
        <title>Genome sequencing and annotation of Brassica cretica.</title>
        <authorList>
            <person name="Studholme D.J."/>
            <person name="Sarris P.F."/>
        </authorList>
    </citation>
    <scope>NUCLEOTIDE SEQUENCE</scope>
    <source>
        <strain evidence="2">PFS-001/15</strain>
        <strain evidence="3">PFS-102/07</strain>
        <tissue evidence="3">Leaf</tissue>
    </source>
</reference>
<keyword evidence="1" id="KW-0472">Membrane</keyword>
<feature type="transmembrane region" description="Helical" evidence="1">
    <location>
        <begin position="7"/>
        <end position="27"/>
    </location>
</feature>
<name>A0A8S9LFR6_BRACR</name>
<dbReference type="AlphaFoldDB" id="A0A8S9LFR6"/>
<feature type="transmembrane region" description="Helical" evidence="1">
    <location>
        <begin position="39"/>
        <end position="60"/>
    </location>
</feature>
<evidence type="ECO:0000313" key="2">
    <source>
        <dbReference type="EMBL" id="KAF2568237.1"/>
    </source>
</evidence>
<dbReference type="EMBL" id="QGKW02001911">
    <property type="protein sequence ID" value="KAF2568237.1"/>
    <property type="molecule type" value="Genomic_DNA"/>
</dbReference>
<protein>
    <submittedName>
        <fullName evidence="3">Uncharacterized protein</fullName>
    </submittedName>
</protein>
<dbReference type="EMBL" id="QGKY02000094">
    <property type="protein sequence ID" value="KAF2605172.1"/>
    <property type="molecule type" value="Genomic_DNA"/>
</dbReference>
<dbReference type="Proteomes" id="UP000712281">
    <property type="component" value="Unassembled WGS sequence"/>
</dbReference>
<keyword evidence="1" id="KW-0812">Transmembrane</keyword>
<accession>A0A8S9LFR6</accession>
<comment type="caution">
    <text evidence="3">The sequence shown here is derived from an EMBL/GenBank/DDBJ whole genome shotgun (WGS) entry which is preliminary data.</text>
</comment>
<organism evidence="3">
    <name type="scientific">Brassica cretica</name>
    <name type="common">Mustard</name>
    <dbReference type="NCBI Taxonomy" id="69181"/>
    <lineage>
        <taxon>Eukaryota</taxon>
        <taxon>Viridiplantae</taxon>
        <taxon>Streptophyta</taxon>
        <taxon>Embryophyta</taxon>
        <taxon>Tracheophyta</taxon>
        <taxon>Spermatophyta</taxon>
        <taxon>Magnoliopsida</taxon>
        <taxon>eudicotyledons</taxon>
        <taxon>Gunneridae</taxon>
        <taxon>Pentapetalae</taxon>
        <taxon>rosids</taxon>
        <taxon>malvids</taxon>
        <taxon>Brassicales</taxon>
        <taxon>Brassicaceae</taxon>
        <taxon>Brassiceae</taxon>
        <taxon>Brassica</taxon>
    </lineage>
</organism>
<evidence type="ECO:0000313" key="3">
    <source>
        <dbReference type="EMBL" id="KAF2605172.1"/>
    </source>
</evidence>
<proteinExistence type="predicted"/>
<evidence type="ECO:0000256" key="1">
    <source>
        <dbReference type="SAM" id="Phobius"/>
    </source>
</evidence>
<gene>
    <name evidence="2" type="ORF">F2Q68_00027471</name>
    <name evidence="3" type="ORF">F2Q70_00027890</name>
</gene>
<sequence>MVKQASMFWNSFLNVSVAVRSTAVVMLDLLPEFEMDSYMLFPGLVELIVPSGMILAYGSLSRPPKSYFTSCSWHMYSDACGMQISTHHKYSSEMIFVDSRSILHCDDIAAFWPSIKRRYAHREGELMLSNLNQNHVFGDAGVMLVDILPVFCSIYGTAS</sequence>
<keyword evidence="1" id="KW-1133">Transmembrane helix</keyword>